<evidence type="ECO:0000313" key="2">
    <source>
        <dbReference type="Proteomes" id="UP001318040"/>
    </source>
</evidence>
<feature type="compositionally biased region" description="Basic and acidic residues" evidence="1">
    <location>
        <begin position="159"/>
        <end position="186"/>
    </location>
</feature>
<reference evidence="3" key="1">
    <citation type="submission" date="2025-08" db="UniProtKB">
        <authorList>
            <consortium name="RefSeq"/>
        </authorList>
    </citation>
    <scope>IDENTIFICATION</scope>
    <source>
        <tissue evidence="3">Sperm</tissue>
    </source>
</reference>
<dbReference type="KEGG" id="pmrn:116949627"/>
<protein>
    <submittedName>
        <fullName evidence="3">Uncharacterized protein LOC116949627</fullName>
    </submittedName>
</protein>
<feature type="region of interest" description="Disordered" evidence="1">
    <location>
        <begin position="1"/>
        <end position="110"/>
    </location>
</feature>
<dbReference type="Proteomes" id="UP001318040">
    <property type="component" value="Chromosome 37"/>
</dbReference>
<keyword evidence="2" id="KW-1185">Reference proteome</keyword>
<gene>
    <name evidence="3" type="primary">LOC116949627</name>
</gene>
<proteinExistence type="predicted"/>
<accession>A0AAJ7TS25</accession>
<feature type="region of interest" description="Disordered" evidence="1">
    <location>
        <begin position="687"/>
        <end position="727"/>
    </location>
</feature>
<sequence length="1002" mass="109275">MSSFRGKPKSSPGSGGTRHPKQGSTGEHRRSGQHDQKQGEGPRYSGPHNQQHKGKQEGQKAEAGQPGYKQGGGGGSTENQTARPHHSRQGATAACQNPRPRDPKQGGIPELNKLNLDFLRSEKTDSAYYRQGGSLEKHKSGPHHHRQGETTDHQNTCQKDQRPKGTADHQQSRPHHKSEGVGEHQKPSIIQHQQRPNTYIRKPRIATFQHNQGITQPVQFITHKTPIVNNTQYWLNLKPPTCTVEDKTADVLANVNKQVPVVDIGRVNQTAQDCLTVLADTDQHVSKDVVSALLCKCLKVPSVTTMGLKSEYDIPAIAEFMKTHKAVHTFIKAYKSIRCISTLHELGRDAAALQKKGDFRELGLGPLCRHPAVAAQYGQPSSMKDDDIPKITTADVLKNLQSYLLINQGQRVDQAEFMMHLKDKYRLNSVQELGVSISSLGLAISTIFKVQRCDTEAREQARAQLEHDVLRDLEAKLQRQKQSLLNLFDDGDGGARLKQQYASQSAAELLYVVFKNADQIFSNKIKRTVQDFLSLAAGDPLAKTLFQIAVCGGSLATPSQPGLSEMSSNSCKLKADDIQPTLAESVVRDEMLELLGGTGAAASLSLGDLAETEKQLAERFNVPDFPSLGHGSFLEFLNGNSKVLGKAGVSTLSLDTSEAHDVGFSSSGKQLIDFDALCVNLNITEDQDKEPQQQDEPFKDPSSQSPIFPGMTRSDGSRDVQKSQAGVGVQGNVGADRALQCLLTAPLLEDLAAWSHWELLFEQKHGPLKEFIENVCSGKVAKLGESTAAKAVLAEVSELLALELQPGLLLRIAAEPSPEKFAEAALHRDPVVSVAQLVSLVAAQGLSEAPLALLANRIEVVLTIMAEEKVDLYTAGGMQGGAITAAHFVLDCLCQIPLQLCKDLAPQVFLAPFEHTVGEADWQDVLLRAASMPDWQSGTRRARLQELGQLLDIEEWTCNFEGGLEDQEITDNSEEDSGSMESASGAEEESEFELCKLKESTP</sequence>
<organism evidence="2 3">
    <name type="scientific">Petromyzon marinus</name>
    <name type="common">Sea lamprey</name>
    <dbReference type="NCBI Taxonomy" id="7757"/>
    <lineage>
        <taxon>Eukaryota</taxon>
        <taxon>Metazoa</taxon>
        <taxon>Chordata</taxon>
        <taxon>Craniata</taxon>
        <taxon>Vertebrata</taxon>
        <taxon>Cyclostomata</taxon>
        <taxon>Hyperoartia</taxon>
        <taxon>Petromyzontiformes</taxon>
        <taxon>Petromyzontidae</taxon>
        <taxon>Petromyzon</taxon>
    </lineage>
</organism>
<evidence type="ECO:0000313" key="3">
    <source>
        <dbReference type="RefSeq" id="XP_032823030.1"/>
    </source>
</evidence>
<feature type="compositionally biased region" description="Basic and acidic residues" evidence="1">
    <location>
        <begin position="26"/>
        <end position="40"/>
    </location>
</feature>
<feature type="region of interest" description="Disordered" evidence="1">
    <location>
        <begin position="964"/>
        <end position="1002"/>
    </location>
</feature>
<feature type="compositionally biased region" description="Basic and acidic residues" evidence="1">
    <location>
        <begin position="993"/>
        <end position="1002"/>
    </location>
</feature>
<name>A0AAJ7TS25_PETMA</name>
<dbReference type="AlphaFoldDB" id="A0AAJ7TS25"/>
<feature type="compositionally biased region" description="Acidic residues" evidence="1">
    <location>
        <begin position="964"/>
        <end position="978"/>
    </location>
</feature>
<evidence type="ECO:0000256" key="1">
    <source>
        <dbReference type="SAM" id="MobiDB-lite"/>
    </source>
</evidence>
<feature type="region of interest" description="Disordered" evidence="1">
    <location>
        <begin position="133"/>
        <end position="196"/>
    </location>
</feature>
<dbReference type="RefSeq" id="XP_032823030.1">
    <property type="nucleotide sequence ID" value="XM_032967139.1"/>
</dbReference>
<feature type="compositionally biased region" description="Basic and acidic residues" evidence="1">
    <location>
        <begin position="689"/>
        <end position="699"/>
    </location>
</feature>